<proteinExistence type="predicted"/>
<comment type="caution">
    <text evidence="1">The sequence shown here is derived from an EMBL/GenBank/DDBJ whole genome shotgun (WGS) entry which is preliminary data.</text>
</comment>
<evidence type="ECO:0000313" key="2">
    <source>
        <dbReference type="Proteomes" id="UP000529783"/>
    </source>
</evidence>
<reference evidence="1 2" key="1">
    <citation type="submission" date="2020-07" db="EMBL/GenBank/DDBJ databases">
        <title>Sequencing the genomes of 1000 actinobacteria strains.</title>
        <authorList>
            <person name="Klenk H.-P."/>
        </authorList>
    </citation>
    <scope>NUCLEOTIDE SEQUENCE [LARGE SCALE GENOMIC DNA]</scope>
    <source>
        <strain evidence="1 2">DSM 40398</strain>
    </source>
</reference>
<organism evidence="1 2">
    <name type="scientific">Actinomadura luteofluorescens</name>
    <dbReference type="NCBI Taxonomy" id="46163"/>
    <lineage>
        <taxon>Bacteria</taxon>
        <taxon>Bacillati</taxon>
        <taxon>Actinomycetota</taxon>
        <taxon>Actinomycetes</taxon>
        <taxon>Streptosporangiales</taxon>
        <taxon>Thermomonosporaceae</taxon>
        <taxon>Actinomadura</taxon>
    </lineage>
</organism>
<dbReference type="EMBL" id="JACCBA010000001">
    <property type="protein sequence ID" value="NYD52384.1"/>
    <property type="molecule type" value="Genomic_DNA"/>
</dbReference>
<gene>
    <name evidence="1" type="ORF">BJY14_008367</name>
</gene>
<accession>A0A7Y9ERC0</accession>
<sequence>MAVTYEQAREIVREHFEPGWSMGTFCLDDRLITENDEFYVFNVGAREFIVDNDSSYAAPGGVPIVFKEDGRLGGRPSVLLVQDPSIRTTPNPNPTFTLT</sequence>
<dbReference type="AlphaFoldDB" id="A0A7Y9ERC0"/>
<name>A0A7Y9ERC0_9ACTN</name>
<dbReference type="Proteomes" id="UP000529783">
    <property type="component" value="Unassembled WGS sequence"/>
</dbReference>
<protein>
    <submittedName>
        <fullName evidence="1">Outer membrane protein assembly factor BamB</fullName>
    </submittedName>
</protein>
<dbReference type="RefSeq" id="WP_179848598.1">
    <property type="nucleotide sequence ID" value="NZ_JACCBA010000001.1"/>
</dbReference>
<keyword evidence="2" id="KW-1185">Reference proteome</keyword>
<evidence type="ECO:0000313" key="1">
    <source>
        <dbReference type="EMBL" id="NYD52384.1"/>
    </source>
</evidence>